<evidence type="ECO:0000313" key="3">
    <source>
        <dbReference type="Proteomes" id="UP000294575"/>
    </source>
</evidence>
<protein>
    <submittedName>
        <fullName evidence="2">Uncharacterized protein</fullName>
    </submittedName>
</protein>
<name>A0A4R6UB07_9GAMM</name>
<dbReference type="EMBL" id="SNYK01000001">
    <property type="protein sequence ID" value="TDQ40254.1"/>
    <property type="molecule type" value="Genomic_DNA"/>
</dbReference>
<dbReference type="AlphaFoldDB" id="A0A4R6UB07"/>
<gene>
    <name evidence="2" type="ORF">DFQ45_101389</name>
</gene>
<sequence>MSKAFLEIVELPDGRIVLRRSDEEAPLVTLNFSGEAREFLQERYIDVARAMFHAGLEAAGHLPEDETYDSEEVSPAQHTLH</sequence>
<proteinExistence type="predicted"/>
<organism evidence="2 3">
    <name type="scientific">Thiopseudomonas denitrificans</name>
    <dbReference type="NCBI Taxonomy" id="1501432"/>
    <lineage>
        <taxon>Bacteria</taxon>
        <taxon>Pseudomonadati</taxon>
        <taxon>Pseudomonadota</taxon>
        <taxon>Gammaproteobacteria</taxon>
        <taxon>Pseudomonadales</taxon>
        <taxon>Pseudomonadaceae</taxon>
        <taxon>Thiopseudomonas</taxon>
    </lineage>
</organism>
<dbReference type="RefSeq" id="WP_101496943.1">
    <property type="nucleotide sequence ID" value="NZ_LNJZ01000007.1"/>
</dbReference>
<evidence type="ECO:0000313" key="2">
    <source>
        <dbReference type="EMBL" id="TDQ40254.1"/>
    </source>
</evidence>
<accession>A0A4R6UB07</accession>
<keyword evidence="3" id="KW-1185">Reference proteome</keyword>
<feature type="region of interest" description="Disordered" evidence="1">
    <location>
        <begin position="61"/>
        <end position="81"/>
    </location>
</feature>
<reference evidence="2 3" key="1">
    <citation type="submission" date="2019-03" db="EMBL/GenBank/DDBJ databases">
        <title>Genomic Encyclopedia of Type Strains, Phase IV (KMG-IV): sequencing the most valuable type-strain genomes for metagenomic binning, comparative biology and taxonomic classification.</title>
        <authorList>
            <person name="Goeker M."/>
        </authorList>
    </citation>
    <scope>NUCLEOTIDE SEQUENCE [LARGE SCALE GENOMIC DNA]</scope>
    <source>
        <strain evidence="2 3">DSM 28679</strain>
    </source>
</reference>
<dbReference type="Proteomes" id="UP000294575">
    <property type="component" value="Unassembled WGS sequence"/>
</dbReference>
<comment type="caution">
    <text evidence="2">The sequence shown here is derived from an EMBL/GenBank/DDBJ whole genome shotgun (WGS) entry which is preliminary data.</text>
</comment>
<dbReference type="OrthoDB" id="6370236at2"/>
<evidence type="ECO:0000256" key="1">
    <source>
        <dbReference type="SAM" id="MobiDB-lite"/>
    </source>
</evidence>